<dbReference type="Proteomes" id="UP000283255">
    <property type="component" value="Unassembled WGS sequence"/>
</dbReference>
<organism evidence="2 3">
    <name type="scientific">Motilimonas pumila</name>
    <dbReference type="NCBI Taxonomy" id="2303987"/>
    <lineage>
        <taxon>Bacteria</taxon>
        <taxon>Pseudomonadati</taxon>
        <taxon>Pseudomonadota</taxon>
        <taxon>Gammaproteobacteria</taxon>
        <taxon>Alteromonadales</taxon>
        <taxon>Alteromonadales genera incertae sedis</taxon>
        <taxon>Motilimonas</taxon>
    </lineage>
</organism>
<protein>
    <recommendedName>
        <fullName evidence="4">ABC transporter substrate-binding protein</fullName>
    </recommendedName>
</protein>
<reference evidence="2 3" key="2">
    <citation type="submission" date="2019-01" db="EMBL/GenBank/DDBJ databases">
        <title>Motilimonas pumilus sp. nov., isolated from the gut of sea cucumber (Apostichopus japonicus).</title>
        <authorList>
            <person name="Wang F.-Q."/>
            <person name="Ren L.-H."/>
            <person name="Lin Y.-W."/>
            <person name="Sun G.-H."/>
            <person name="Du Z.-J."/>
            <person name="Zhao J.-X."/>
            <person name="Liu X.-J."/>
            <person name="Liu L.-J."/>
        </authorList>
    </citation>
    <scope>NUCLEOTIDE SEQUENCE [LARGE SCALE GENOMIC DNA]</scope>
    <source>
        <strain evidence="2 3">PLHSC7-2</strain>
    </source>
</reference>
<dbReference type="EMBL" id="QZCH01000003">
    <property type="protein sequence ID" value="RJG50008.1"/>
    <property type="molecule type" value="Genomic_DNA"/>
</dbReference>
<keyword evidence="1" id="KW-0732">Signal</keyword>
<evidence type="ECO:0008006" key="4">
    <source>
        <dbReference type="Google" id="ProtNLM"/>
    </source>
</evidence>
<feature type="chain" id="PRO_5019099985" description="ABC transporter substrate-binding protein" evidence="1">
    <location>
        <begin position="19"/>
        <end position="210"/>
    </location>
</feature>
<comment type="caution">
    <text evidence="2">The sequence shown here is derived from an EMBL/GenBank/DDBJ whole genome shotgun (WGS) entry which is preliminary data.</text>
</comment>
<dbReference type="RefSeq" id="WP_119909654.1">
    <property type="nucleotide sequence ID" value="NZ_QZCH01000003.1"/>
</dbReference>
<dbReference type="PIRSF" id="PIRSF004649">
    <property type="entry name" value="MlaC"/>
    <property type="match status" value="1"/>
</dbReference>
<dbReference type="PANTHER" id="PTHR36573:SF1">
    <property type="entry name" value="INTERMEMBRANE PHOSPHOLIPID TRANSPORT SYSTEM BINDING PROTEIN MLAC"/>
    <property type="match status" value="1"/>
</dbReference>
<evidence type="ECO:0000313" key="2">
    <source>
        <dbReference type="EMBL" id="RJG50008.1"/>
    </source>
</evidence>
<dbReference type="AlphaFoldDB" id="A0A418YHZ7"/>
<dbReference type="PANTHER" id="PTHR36573">
    <property type="entry name" value="INTERMEMBRANE PHOSPHOLIPID TRANSPORT SYSTEM BINDING PROTEIN MLAC"/>
    <property type="match status" value="1"/>
</dbReference>
<accession>A0A418YHZ7</accession>
<gene>
    <name evidence="2" type="ORF">D1Z90_05015</name>
</gene>
<dbReference type="InterPro" id="IPR008869">
    <property type="entry name" value="MlaC/ttg2D"/>
</dbReference>
<evidence type="ECO:0000313" key="3">
    <source>
        <dbReference type="Proteomes" id="UP000283255"/>
    </source>
</evidence>
<dbReference type="OrthoDB" id="9787053at2"/>
<dbReference type="InterPro" id="IPR042245">
    <property type="entry name" value="Tgt2/MlaC_sf"/>
</dbReference>
<evidence type="ECO:0000256" key="1">
    <source>
        <dbReference type="SAM" id="SignalP"/>
    </source>
</evidence>
<feature type="signal peptide" evidence="1">
    <location>
        <begin position="1"/>
        <end position="18"/>
    </location>
</feature>
<dbReference type="Pfam" id="PF05494">
    <property type="entry name" value="MlaC"/>
    <property type="match status" value="1"/>
</dbReference>
<keyword evidence="3" id="KW-1185">Reference proteome</keyword>
<proteinExistence type="predicted"/>
<dbReference type="Gene3D" id="3.10.450.710">
    <property type="entry name" value="Tgt2/MlaC"/>
    <property type="match status" value="1"/>
</dbReference>
<reference evidence="2 3" key="1">
    <citation type="submission" date="2018-09" db="EMBL/GenBank/DDBJ databases">
        <authorList>
            <person name="Wang F."/>
        </authorList>
    </citation>
    <scope>NUCLEOTIDE SEQUENCE [LARGE SCALE GENOMIC DNA]</scope>
    <source>
        <strain evidence="2 3">PLHSC7-2</strain>
    </source>
</reference>
<sequence length="210" mass="24009">MMRLFCVLLFLITGVSHANEVKQYTDPYALIEEVAGQAFARVKNEREQMLDDPAYADQVVKDELLPYVDTRYAAYKVIGPTLRDMSKAQRDRFADAFKEHMIQTYSNVLFKYDQQTLQFAKKVKLGTQRVIDIPVHFVQAGQPDIKVTFKLRKNKKTSVWLVFDVVAEGVSLLDTKKSELAGLIRSKGIDEVTLMLEQKNAETRPVSKTN</sequence>
<name>A0A418YHZ7_9GAMM</name>